<dbReference type="AlphaFoldDB" id="A0A0F9CX23"/>
<dbReference type="EMBL" id="LAZR01044532">
    <property type="protein sequence ID" value="KKL04413.1"/>
    <property type="molecule type" value="Genomic_DNA"/>
</dbReference>
<protein>
    <submittedName>
        <fullName evidence="1">Uncharacterized protein</fullName>
    </submittedName>
</protein>
<accession>A0A0F9CX23</accession>
<comment type="caution">
    <text evidence="1">The sequence shown here is derived from an EMBL/GenBank/DDBJ whole genome shotgun (WGS) entry which is preliminary data.</text>
</comment>
<gene>
    <name evidence="1" type="ORF">LCGC14_2616300</name>
</gene>
<evidence type="ECO:0000313" key="1">
    <source>
        <dbReference type="EMBL" id="KKL04413.1"/>
    </source>
</evidence>
<name>A0A0F9CX23_9ZZZZ</name>
<reference evidence="1" key="1">
    <citation type="journal article" date="2015" name="Nature">
        <title>Complex archaea that bridge the gap between prokaryotes and eukaryotes.</title>
        <authorList>
            <person name="Spang A."/>
            <person name="Saw J.H."/>
            <person name="Jorgensen S.L."/>
            <person name="Zaremba-Niedzwiedzka K."/>
            <person name="Martijn J."/>
            <person name="Lind A.E."/>
            <person name="van Eijk R."/>
            <person name="Schleper C."/>
            <person name="Guy L."/>
            <person name="Ettema T.J."/>
        </authorList>
    </citation>
    <scope>NUCLEOTIDE SEQUENCE</scope>
</reference>
<sequence>MTEQMMKPSKIPCALWLCVAMLTVVLSGGAAAEERLFQINNCPEESVRYCKIYTYAEKQDGEWRAVRTGLVASECEFFRDTNPFPDEKKCYQGDELLLELRAREVMVAPQVVVPWDYAPGWTGAATGDVWSPTMNASVSW</sequence>
<proteinExistence type="predicted"/>
<organism evidence="1">
    <name type="scientific">marine sediment metagenome</name>
    <dbReference type="NCBI Taxonomy" id="412755"/>
    <lineage>
        <taxon>unclassified sequences</taxon>
        <taxon>metagenomes</taxon>
        <taxon>ecological metagenomes</taxon>
    </lineage>
</organism>